<feature type="domain" description="NADH-quinone oxidoreductase subunit D" evidence="5">
    <location>
        <begin position="136"/>
        <end position="306"/>
    </location>
</feature>
<dbReference type="Gene3D" id="1.10.645.10">
    <property type="entry name" value="Cytochrome-c3 Hydrogenase, chain B"/>
    <property type="match status" value="1"/>
</dbReference>
<evidence type="ECO:0000256" key="4">
    <source>
        <dbReference type="ARBA" id="ARBA00023027"/>
    </source>
</evidence>
<comment type="similarity">
    <text evidence="1">Belongs to the complex I 49 kDa subunit family.</text>
</comment>
<evidence type="ECO:0000259" key="5">
    <source>
        <dbReference type="Pfam" id="PF00346"/>
    </source>
</evidence>
<dbReference type="HAMAP" id="MF_01358">
    <property type="entry name" value="NDH1_NuoD"/>
    <property type="match status" value="1"/>
</dbReference>
<dbReference type="SUPFAM" id="SSF56762">
    <property type="entry name" value="HydB/Nqo4-like"/>
    <property type="match status" value="1"/>
</dbReference>
<keyword evidence="2" id="KW-0813">Transport</keyword>
<dbReference type="InterPro" id="IPR029014">
    <property type="entry name" value="NiFe-Hase_large"/>
</dbReference>
<dbReference type="InterPro" id="IPR014029">
    <property type="entry name" value="NADH_UbQ_OxRdtase_49kDa_CS"/>
</dbReference>
<accession>A0A381RCD4</accession>
<proteinExistence type="inferred from homology"/>
<dbReference type="EMBL" id="UINC01001816">
    <property type="protein sequence ID" value="SUZ89435.1"/>
    <property type="molecule type" value="Genomic_DNA"/>
</dbReference>
<keyword evidence="3" id="KW-1278">Translocase</keyword>
<protein>
    <recommendedName>
        <fullName evidence="5">NADH-quinone oxidoreductase subunit D domain-containing protein</fullName>
    </recommendedName>
</protein>
<dbReference type="PANTHER" id="PTHR11993">
    <property type="entry name" value="NADH-UBIQUINONE OXIDOREDUCTASE 49 KDA SUBUNIT"/>
    <property type="match status" value="1"/>
</dbReference>
<dbReference type="GO" id="GO:0048038">
    <property type="term" value="F:quinone binding"/>
    <property type="evidence" value="ECO:0007669"/>
    <property type="project" value="InterPro"/>
</dbReference>
<dbReference type="GO" id="GO:0051287">
    <property type="term" value="F:NAD binding"/>
    <property type="evidence" value="ECO:0007669"/>
    <property type="project" value="InterPro"/>
</dbReference>
<dbReference type="GO" id="GO:0016651">
    <property type="term" value="F:oxidoreductase activity, acting on NAD(P)H"/>
    <property type="evidence" value="ECO:0007669"/>
    <property type="project" value="InterPro"/>
</dbReference>
<dbReference type="Pfam" id="PF00346">
    <property type="entry name" value="Complex1_49kDa"/>
    <property type="match status" value="2"/>
</dbReference>
<evidence type="ECO:0000256" key="1">
    <source>
        <dbReference type="ARBA" id="ARBA00005769"/>
    </source>
</evidence>
<name>A0A381RCD4_9ZZZZ</name>
<evidence type="ECO:0000313" key="6">
    <source>
        <dbReference type="EMBL" id="SUZ89435.1"/>
    </source>
</evidence>
<sequence length="381" mass="42657">MAYVAAQAADARINVELDTGDMTLNIGPQHPATHGTLRIACRLDGEQVVVAEPIMGYMHRGYEKLCEVRTYPQCTTLINRIDWLGSFANEVPFILAAERLMEVEAPPRAQWIRTILFELSRIANLALFLGDMGVQIGALTPVFFAFRDRERVLNQIEEVTGGRFHPNFDRIGGLKDDIPKGWIDETRSVMTKMRTFCDEMEDLLVGNEIFQARCRGVGVIPGDVAVGYGLSGANLRASGIDWDLRRDANPGLAWDQIDWRVWTHPDGDSFARYWVRLQETREATRIVDQLLDGIPSGPIMAKVPRIIKVPAGEAYVSTENPLGEMGYYIVSKGDLGPFRVKIRTPSFNNISVVPWVMKGVYVPDVITILGSLYFILGDIDR</sequence>
<dbReference type="PROSITE" id="PS00535">
    <property type="entry name" value="COMPLEX1_49K"/>
    <property type="match status" value="1"/>
</dbReference>
<keyword evidence="4" id="KW-0520">NAD</keyword>
<feature type="domain" description="NADH-quinone oxidoreductase subunit D" evidence="5">
    <location>
        <begin position="307"/>
        <end position="381"/>
    </location>
</feature>
<gene>
    <name evidence="6" type="ORF">METZ01_LOCUS42289</name>
</gene>
<reference evidence="6" key="1">
    <citation type="submission" date="2018-05" db="EMBL/GenBank/DDBJ databases">
        <authorList>
            <person name="Lanie J.A."/>
            <person name="Ng W.-L."/>
            <person name="Kazmierczak K.M."/>
            <person name="Andrzejewski T.M."/>
            <person name="Davidsen T.M."/>
            <person name="Wayne K.J."/>
            <person name="Tettelin H."/>
            <person name="Glass J.I."/>
            <person name="Rusch D."/>
            <person name="Podicherti R."/>
            <person name="Tsui H.-C.T."/>
            <person name="Winkler M.E."/>
        </authorList>
    </citation>
    <scope>NUCLEOTIDE SEQUENCE</scope>
</reference>
<dbReference type="PANTHER" id="PTHR11993:SF10">
    <property type="entry name" value="NADH DEHYDROGENASE [UBIQUINONE] IRON-SULFUR PROTEIN 2, MITOCHONDRIAL"/>
    <property type="match status" value="1"/>
</dbReference>
<evidence type="ECO:0000256" key="2">
    <source>
        <dbReference type="ARBA" id="ARBA00022448"/>
    </source>
</evidence>
<dbReference type="AlphaFoldDB" id="A0A381RCD4"/>
<dbReference type="InterPro" id="IPR022885">
    <property type="entry name" value="NDH1_su_D/H"/>
</dbReference>
<evidence type="ECO:0000256" key="3">
    <source>
        <dbReference type="ARBA" id="ARBA00022967"/>
    </source>
</evidence>
<organism evidence="6">
    <name type="scientific">marine metagenome</name>
    <dbReference type="NCBI Taxonomy" id="408172"/>
    <lineage>
        <taxon>unclassified sequences</taxon>
        <taxon>metagenomes</taxon>
        <taxon>ecological metagenomes</taxon>
    </lineage>
</organism>
<dbReference type="InterPro" id="IPR001135">
    <property type="entry name" value="NADH_Q_OxRdtase_suD"/>
</dbReference>